<dbReference type="KEGG" id="ahel:Q31a_53800"/>
<dbReference type="Gene3D" id="1.10.8.60">
    <property type="match status" value="1"/>
</dbReference>
<dbReference type="SUPFAM" id="SSF48019">
    <property type="entry name" value="post-AAA+ oligomerization domain-like"/>
    <property type="match status" value="1"/>
</dbReference>
<feature type="compositionally biased region" description="Pro residues" evidence="12">
    <location>
        <begin position="464"/>
        <end position="480"/>
    </location>
</feature>
<keyword evidence="2 11" id="KW-0808">Transferase</keyword>
<evidence type="ECO:0000256" key="5">
    <source>
        <dbReference type="ARBA" id="ARBA00022723"/>
    </source>
</evidence>
<feature type="domain" description="AAA+ ATPase" evidence="13">
    <location>
        <begin position="48"/>
        <end position="188"/>
    </location>
</feature>
<keyword evidence="3 11" id="KW-0548">Nucleotidyltransferase</keyword>
<feature type="region of interest" description="Disordered" evidence="12">
    <location>
        <begin position="389"/>
        <end position="484"/>
    </location>
</feature>
<feature type="region of interest" description="Disordered" evidence="12">
    <location>
        <begin position="502"/>
        <end position="541"/>
    </location>
</feature>
<dbReference type="GO" id="GO:0046872">
    <property type="term" value="F:metal ion binding"/>
    <property type="evidence" value="ECO:0007669"/>
    <property type="project" value="UniProtKB-KW"/>
</dbReference>
<keyword evidence="4 11" id="KW-0235">DNA replication</keyword>
<dbReference type="Pfam" id="PF22608">
    <property type="entry name" value="DNAX_ATPase_lid"/>
    <property type="match status" value="1"/>
</dbReference>
<dbReference type="InterPro" id="IPR012763">
    <property type="entry name" value="DNA_pol_III_sug/sutau_N"/>
</dbReference>
<dbReference type="GO" id="GO:0006261">
    <property type="term" value="P:DNA-templated DNA replication"/>
    <property type="evidence" value="ECO:0007669"/>
    <property type="project" value="TreeGrafter"/>
</dbReference>
<dbReference type="Proteomes" id="UP000318017">
    <property type="component" value="Chromosome"/>
</dbReference>
<gene>
    <name evidence="14" type="primary">dnaX_2</name>
    <name evidence="11" type="synonym">dnaX</name>
    <name evidence="14" type="ORF">Q31a_53800</name>
</gene>
<evidence type="ECO:0000256" key="11">
    <source>
        <dbReference type="RuleBase" id="RU364063"/>
    </source>
</evidence>
<evidence type="ECO:0000259" key="13">
    <source>
        <dbReference type="SMART" id="SM00382"/>
    </source>
</evidence>
<sequence length="677" mass="70918">MVTEATDSNSAAGYTVVARRYRPLAFDELVGQGHVAQALEKAIATGRVGHAYLFTGARGVGKTSTARIFAKALNSPEGIAPELAADIAQAVDAGEDMDVIEIDGASNRGIEEIRTLRANVNVRPSRSRYKIYIIDEVHMLTNQAFNALLKTLEEPPAHVKFIFCTTDPDKIPITVLSRCQRFDFAPVKFEAIQKRLKEITTAEGFTADDEALALLARRAAGSMRDSQSLLEQVMSFSTDRISVEQVHQLLGTADEGRLLAIAEALCDADALKALSIAEEATRSGADPGQLAEQLLNYFRDIMAVGVGGGPDLLKLANPVGHPQLQELASRWGLQTILSAIQIVDESLVRMRTSVSAVTLLEVALVQICQLEKLASIPALLEAALRLGTTTGGGPAAASAGEKKNNSPNVAEPVSTPPARPIPAIPAAARPAERHDADRGETQPASAPTASVATPVAAKSAAPPVSNPSPPGNSAPAPAPPESVAVANAVSPPSQTLANAVATPALESSTSAQTKPAPAAPATEPAATPASASAAQRQPAAPIHGSTEALAAWKKAVSSIDGMLADFAGMAIAVEPQGSDSWNVVYPPGATKITDYCEQADRRALLQQTLDQSLGRTVRISFSCAPGEPPKLVAATPQATIRVQKLRQVSEDPFVKKVCEVLDAEVVRVDPPRIPPPG</sequence>
<protein>
    <recommendedName>
        <fullName evidence="11">DNA polymerase III subunit gamma/tau</fullName>
        <ecNumber evidence="11">2.7.7.7</ecNumber>
    </recommendedName>
</protein>
<organism evidence="14 15">
    <name type="scientific">Aureliella helgolandensis</name>
    <dbReference type="NCBI Taxonomy" id="2527968"/>
    <lineage>
        <taxon>Bacteria</taxon>
        <taxon>Pseudomonadati</taxon>
        <taxon>Planctomycetota</taxon>
        <taxon>Planctomycetia</taxon>
        <taxon>Pirellulales</taxon>
        <taxon>Pirellulaceae</taxon>
        <taxon>Aureliella</taxon>
    </lineage>
</organism>
<evidence type="ECO:0000313" key="15">
    <source>
        <dbReference type="Proteomes" id="UP000318017"/>
    </source>
</evidence>
<dbReference type="EC" id="2.7.7.7" evidence="11"/>
<evidence type="ECO:0000256" key="8">
    <source>
        <dbReference type="ARBA" id="ARBA00022840"/>
    </source>
</evidence>
<dbReference type="CDD" id="cd00009">
    <property type="entry name" value="AAA"/>
    <property type="match status" value="1"/>
</dbReference>
<dbReference type="InterPro" id="IPR027417">
    <property type="entry name" value="P-loop_NTPase"/>
</dbReference>
<evidence type="ECO:0000256" key="1">
    <source>
        <dbReference type="ARBA" id="ARBA00006360"/>
    </source>
</evidence>
<comment type="similarity">
    <text evidence="1 11">Belongs to the DnaX/STICHEL family.</text>
</comment>
<dbReference type="FunFam" id="1.10.8.60:FF:000013">
    <property type="entry name" value="DNA polymerase III subunit gamma/tau"/>
    <property type="match status" value="1"/>
</dbReference>
<evidence type="ECO:0000256" key="9">
    <source>
        <dbReference type="ARBA" id="ARBA00022932"/>
    </source>
</evidence>
<dbReference type="InterPro" id="IPR008921">
    <property type="entry name" value="DNA_pol3_clamp-load_cplx_C"/>
</dbReference>
<dbReference type="InterPro" id="IPR022754">
    <property type="entry name" value="DNA_pol_III_gamma-3"/>
</dbReference>
<keyword evidence="8 11" id="KW-0067">ATP-binding</keyword>
<dbReference type="Gene3D" id="3.40.50.300">
    <property type="entry name" value="P-loop containing nucleotide triphosphate hydrolases"/>
    <property type="match status" value="1"/>
</dbReference>
<feature type="compositionally biased region" description="Basic and acidic residues" evidence="12">
    <location>
        <begin position="430"/>
        <end position="440"/>
    </location>
</feature>
<dbReference type="NCBIfam" id="NF004046">
    <property type="entry name" value="PRK05563.1"/>
    <property type="match status" value="1"/>
</dbReference>
<evidence type="ECO:0000256" key="6">
    <source>
        <dbReference type="ARBA" id="ARBA00022741"/>
    </source>
</evidence>
<evidence type="ECO:0000256" key="4">
    <source>
        <dbReference type="ARBA" id="ARBA00022705"/>
    </source>
</evidence>
<dbReference type="EMBL" id="CP036298">
    <property type="protein sequence ID" value="QDV27000.1"/>
    <property type="molecule type" value="Genomic_DNA"/>
</dbReference>
<evidence type="ECO:0000256" key="12">
    <source>
        <dbReference type="SAM" id="MobiDB-lite"/>
    </source>
</evidence>
<comment type="subunit">
    <text evidence="11">DNA polymerase III contains a core (composed of alpha, epsilon and theta chains) that associates with a tau subunit. This core dimerizes to form the POLIII' complex. PolIII' associates with the gamma complex (composed of gamma, delta, delta', psi and chi chains) and with the beta chain to form the complete DNA polymerase III complex.</text>
</comment>
<evidence type="ECO:0000256" key="3">
    <source>
        <dbReference type="ARBA" id="ARBA00022695"/>
    </source>
</evidence>
<comment type="function">
    <text evidence="11">DNA polymerase III is a complex, multichain enzyme responsible for most of the replicative synthesis in bacteria. This DNA polymerase also exhibits 3' to 5' exonuclease activity.</text>
</comment>
<keyword evidence="7" id="KW-0862">Zinc</keyword>
<keyword evidence="9 11" id="KW-0239">DNA-directed DNA polymerase</keyword>
<dbReference type="NCBIfam" id="TIGR02397">
    <property type="entry name" value="dnaX_nterm"/>
    <property type="match status" value="1"/>
</dbReference>
<dbReference type="InterPro" id="IPR050238">
    <property type="entry name" value="DNA_Rep/Repair_Clamp_Loader"/>
</dbReference>
<evidence type="ECO:0000256" key="10">
    <source>
        <dbReference type="ARBA" id="ARBA00049244"/>
    </source>
</evidence>
<keyword evidence="5" id="KW-0479">Metal-binding</keyword>
<reference evidence="14 15" key="1">
    <citation type="submission" date="2019-02" db="EMBL/GenBank/DDBJ databases">
        <title>Deep-cultivation of Planctomycetes and their phenomic and genomic characterization uncovers novel biology.</title>
        <authorList>
            <person name="Wiegand S."/>
            <person name="Jogler M."/>
            <person name="Boedeker C."/>
            <person name="Pinto D."/>
            <person name="Vollmers J."/>
            <person name="Rivas-Marin E."/>
            <person name="Kohn T."/>
            <person name="Peeters S.H."/>
            <person name="Heuer A."/>
            <person name="Rast P."/>
            <person name="Oberbeckmann S."/>
            <person name="Bunk B."/>
            <person name="Jeske O."/>
            <person name="Meyerdierks A."/>
            <person name="Storesund J.E."/>
            <person name="Kallscheuer N."/>
            <person name="Luecker S."/>
            <person name="Lage O.M."/>
            <person name="Pohl T."/>
            <person name="Merkel B.J."/>
            <person name="Hornburger P."/>
            <person name="Mueller R.-W."/>
            <person name="Bruemmer F."/>
            <person name="Labrenz M."/>
            <person name="Spormann A.M."/>
            <person name="Op den Camp H."/>
            <person name="Overmann J."/>
            <person name="Amann R."/>
            <person name="Jetten M.S.M."/>
            <person name="Mascher T."/>
            <person name="Medema M.H."/>
            <person name="Devos D.P."/>
            <person name="Kaster A.-K."/>
            <person name="Ovreas L."/>
            <person name="Rohde M."/>
            <person name="Galperin M.Y."/>
            <person name="Jogler C."/>
        </authorList>
    </citation>
    <scope>NUCLEOTIDE SEQUENCE [LARGE SCALE GENOMIC DNA]</scope>
    <source>
        <strain evidence="14 15">Q31a</strain>
    </source>
</reference>
<name>A0A518GEL2_9BACT</name>
<feature type="compositionally biased region" description="Low complexity" evidence="12">
    <location>
        <begin position="507"/>
        <end position="541"/>
    </location>
</feature>
<dbReference type="Pfam" id="PF13177">
    <property type="entry name" value="DNA_pol3_delta2"/>
    <property type="match status" value="1"/>
</dbReference>
<dbReference type="PANTHER" id="PTHR11669">
    <property type="entry name" value="REPLICATION FACTOR C / DNA POLYMERASE III GAMMA-TAU SUBUNIT"/>
    <property type="match status" value="1"/>
</dbReference>
<proteinExistence type="inferred from homology"/>
<dbReference type="AlphaFoldDB" id="A0A518GEL2"/>
<dbReference type="SUPFAM" id="SSF52540">
    <property type="entry name" value="P-loop containing nucleoside triphosphate hydrolases"/>
    <property type="match status" value="1"/>
</dbReference>
<dbReference type="GO" id="GO:0003887">
    <property type="term" value="F:DNA-directed DNA polymerase activity"/>
    <property type="evidence" value="ECO:0007669"/>
    <property type="project" value="UniProtKB-KW"/>
</dbReference>
<evidence type="ECO:0000256" key="2">
    <source>
        <dbReference type="ARBA" id="ARBA00022679"/>
    </source>
</evidence>
<dbReference type="GO" id="GO:0009360">
    <property type="term" value="C:DNA polymerase III complex"/>
    <property type="evidence" value="ECO:0007669"/>
    <property type="project" value="InterPro"/>
</dbReference>
<dbReference type="FunFam" id="3.40.50.300:FF:000014">
    <property type="entry name" value="DNA polymerase III subunit gamma/tau"/>
    <property type="match status" value="1"/>
</dbReference>
<dbReference type="CDD" id="cd18137">
    <property type="entry name" value="HLD_clamp_pol_III_gamma_tau"/>
    <property type="match status" value="1"/>
</dbReference>
<dbReference type="Gene3D" id="1.20.272.10">
    <property type="match status" value="1"/>
</dbReference>
<feature type="compositionally biased region" description="Pro residues" evidence="12">
    <location>
        <begin position="414"/>
        <end position="423"/>
    </location>
</feature>
<dbReference type="PANTHER" id="PTHR11669:SF0">
    <property type="entry name" value="PROTEIN STICHEL-LIKE 2"/>
    <property type="match status" value="1"/>
</dbReference>
<evidence type="ECO:0000256" key="7">
    <source>
        <dbReference type="ARBA" id="ARBA00022833"/>
    </source>
</evidence>
<dbReference type="GO" id="GO:0005524">
    <property type="term" value="F:ATP binding"/>
    <property type="evidence" value="ECO:0007669"/>
    <property type="project" value="UniProtKB-KW"/>
</dbReference>
<dbReference type="InterPro" id="IPR003593">
    <property type="entry name" value="AAA+_ATPase"/>
</dbReference>
<keyword evidence="6 11" id="KW-0547">Nucleotide-binding</keyword>
<keyword evidence="15" id="KW-1185">Reference proteome</keyword>
<comment type="catalytic activity">
    <reaction evidence="10 11">
        <text>DNA(n) + a 2'-deoxyribonucleoside 5'-triphosphate = DNA(n+1) + diphosphate</text>
        <dbReference type="Rhea" id="RHEA:22508"/>
        <dbReference type="Rhea" id="RHEA-COMP:17339"/>
        <dbReference type="Rhea" id="RHEA-COMP:17340"/>
        <dbReference type="ChEBI" id="CHEBI:33019"/>
        <dbReference type="ChEBI" id="CHEBI:61560"/>
        <dbReference type="ChEBI" id="CHEBI:173112"/>
        <dbReference type="EC" id="2.7.7.7"/>
    </reaction>
</comment>
<dbReference type="InterPro" id="IPR045085">
    <property type="entry name" value="HLD_clamp_pol_III_gamma_tau"/>
</dbReference>
<feature type="compositionally biased region" description="Low complexity" evidence="12">
    <location>
        <begin position="443"/>
        <end position="463"/>
    </location>
</feature>
<accession>A0A518GEL2</accession>
<dbReference type="SMART" id="SM00382">
    <property type="entry name" value="AAA"/>
    <property type="match status" value="1"/>
</dbReference>
<dbReference type="RefSeq" id="WP_145083718.1">
    <property type="nucleotide sequence ID" value="NZ_CP036298.1"/>
</dbReference>
<dbReference type="Pfam" id="PF12169">
    <property type="entry name" value="DNA_pol3_gamma3"/>
    <property type="match status" value="1"/>
</dbReference>
<dbReference type="OrthoDB" id="9810148at2"/>
<evidence type="ECO:0000313" key="14">
    <source>
        <dbReference type="EMBL" id="QDV27000.1"/>
    </source>
</evidence>
<dbReference type="GO" id="GO:0003677">
    <property type="term" value="F:DNA binding"/>
    <property type="evidence" value="ECO:0007669"/>
    <property type="project" value="InterPro"/>
</dbReference>